<evidence type="ECO:0000313" key="3">
    <source>
        <dbReference type="Proteomes" id="UP000019763"/>
    </source>
</evidence>
<feature type="region of interest" description="Disordered" evidence="1">
    <location>
        <begin position="1"/>
        <end position="51"/>
    </location>
</feature>
<comment type="caution">
    <text evidence="2">The sequence shown here is derived from an EMBL/GenBank/DDBJ whole genome shotgun (WGS) entry which is preliminary data.</text>
</comment>
<dbReference type="AlphaFoldDB" id="A0A023B4K1"/>
<evidence type="ECO:0000256" key="1">
    <source>
        <dbReference type="SAM" id="MobiDB-lite"/>
    </source>
</evidence>
<dbReference type="GeneID" id="22913553"/>
<evidence type="ECO:0000313" key="2">
    <source>
        <dbReference type="EMBL" id="EZG56830.1"/>
    </source>
</evidence>
<sequence length="203" mass="21431">MAPAPSMAHGAGFDGGFAKQPDQGWQSTHPAASAGQIAPGLPTPWPVPTAEQGLRGTATEKFNQQVQEAAQLAGSPCNAGDLARVRATFENALNRDPKRANLRPALDELYQQLQQGQVTAPLQQQLVQYAEALHAGNLAAAINFAQLMVGEGWNKHSKNWLNALKKLASPPSTAPQPQPQPGLPQPAWPGIPTAPGMSTVGRF</sequence>
<dbReference type="EMBL" id="AFNH02000755">
    <property type="protein sequence ID" value="EZG56830.1"/>
    <property type="molecule type" value="Genomic_DNA"/>
</dbReference>
<accession>A0A023B4K1</accession>
<dbReference type="RefSeq" id="XP_011131135.1">
    <property type="nucleotide sequence ID" value="XM_011132833.1"/>
</dbReference>
<gene>
    <name evidence="2" type="ORF">GNI_100630</name>
</gene>
<proteinExistence type="predicted"/>
<protein>
    <submittedName>
        <fullName evidence="2">Uncharacterized protein</fullName>
    </submittedName>
</protein>
<keyword evidence="3" id="KW-1185">Reference proteome</keyword>
<feature type="compositionally biased region" description="Pro residues" evidence="1">
    <location>
        <begin position="172"/>
        <end position="189"/>
    </location>
</feature>
<dbReference type="VEuPathDB" id="CryptoDB:GNI_100630"/>
<dbReference type="Gene3D" id="1.20.940.10">
    <property type="entry name" value="Functional domain of the splicing factor Prp18"/>
    <property type="match status" value="1"/>
</dbReference>
<name>A0A023B4K1_GRENI</name>
<feature type="region of interest" description="Disordered" evidence="1">
    <location>
        <begin position="167"/>
        <end position="203"/>
    </location>
</feature>
<organism evidence="2 3">
    <name type="scientific">Gregarina niphandrodes</name>
    <name type="common">Septate eugregarine</name>
    <dbReference type="NCBI Taxonomy" id="110365"/>
    <lineage>
        <taxon>Eukaryota</taxon>
        <taxon>Sar</taxon>
        <taxon>Alveolata</taxon>
        <taxon>Apicomplexa</taxon>
        <taxon>Conoidasida</taxon>
        <taxon>Gregarinasina</taxon>
        <taxon>Eugregarinorida</taxon>
        <taxon>Gregarinidae</taxon>
        <taxon>Gregarina</taxon>
    </lineage>
</organism>
<reference evidence="2" key="1">
    <citation type="submission" date="2013-12" db="EMBL/GenBank/DDBJ databases">
        <authorList>
            <person name="Omoto C.K."/>
            <person name="Sibley D."/>
            <person name="Venepally P."/>
            <person name="Hadjithomas M."/>
            <person name="Karamycheva S."/>
            <person name="Brunk B."/>
            <person name="Roos D."/>
            <person name="Caler E."/>
            <person name="Lorenzi H."/>
        </authorList>
    </citation>
    <scope>NUCLEOTIDE SEQUENCE</scope>
</reference>
<dbReference type="OrthoDB" id="542917at2759"/>
<dbReference type="Proteomes" id="UP000019763">
    <property type="component" value="Unassembled WGS sequence"/>
</dbReference>